<dbReference type="RefSeq" id="WP_209870774.1">
    <property type="nucleotide sequence ID" value="NZ_JAGGLV010000003.1"/>
</dbReference>
<gene>
    <name evidence="3" type="ORF">J2Z70_001373</name>
</gene>
<keyword evidence="4" id="KW-1185">Reference proteome</keyword>
<evidence type="ECO:0000259" key="1">
    <source>
        <dbReference type="Pfam" id="PF08874"/>
    </source>
</evidence>
<accession>A0ABS4NMF2</accession>
<dbReference type="Pfam" id="PF12395">
    <property type="entry name" value="DUF3658"/>
    <property type="match status" value="1"/>
</dbReference>
<feature type="domain" description="DUF3658" evidence="2">
    <location>
        <begin position="178"/>
        <end position="288"/>
    </location>
</feature>
<evidence type="ECO:0000313" key="3">
    <source>
        <dbReference type="EMBL" id="MBP2111232.1"/>
    </source>
</evidence>
<dbReference type="EMBL" id="JAGGLV010000003">
    <property type="protein sequence ID" value="MBP2111232.1"/>
    <property type="molecule type" value="Genomic_DNA"/>
</dbReference>
<comment type="caution">
    <text evidence="3">The sequence shown here is derived from an EMBL/GenBank/DDBJ whole genome shotgun (WGS) entry which is preliminary data.</text>
</comment>
<evidence type="ECO:0000259" key="2">
    <source>
        <dbReference type="Pfam" id="PF12395"/>
    </source>
</evidence>
<reference evidence="3 4" key="1">
    <citation type="submission" date="2021-03" db="EMBL/GenBank/DDBJ databases">
        <title>Genomic Encyclopedia of Type Strains, Phase IV (KMG-IV): sequencing the most valuable type-strain genomes for metagenomic binning, comparative biology and taxonomic classification.</title>
        <authorList>
            <person name="Goeker M."/>
        </authorList>
    </citation>
    <scope>NUCLEOTIDE SEQUENCE [LARGE SCALE GENOMIC DNA]</scope>
    <source>
        <strain evidence="3 4">DSM 101953</strain>
    </source>
</reference>
<evidence type="ECO:0008006" key="5">
    <source>
        <dbReference type="Google" id="ProtNLM"/>
    </source>
</evidence>
<dbReference type="InterPro" id="IPR022123">
    <property type="entry name" value="DUF3658"/>
</dbReference>
<organism evidence="3 4">
    <name type="scientific">Paenibacillus silagei</name>
    <dbReference type="NCBI Taxonomy" id="1670801"/>
    <lineage>
        <taxon>Bacteria</taxon>
        <taxon>Bacillati</taxon>
        <taxon>Bacillota</taxon>
        <taxon>Bacilli</taxon>
        <taxon>Bacillales</taxon>
        <taxon>Paenibacillaceae</taxon>
        <taxon>Paenibacillus</taxon>
    </lineage>
</organism>
<protein>
    <recommendedName>
        <fullName evidence="5">DUF1835 domain-containing protein</fullName>
    </recommendedName>
</protein>
<feature type="domain" description="DUF1835" evidence="1">
    <location>
        <begin position="17"/>
        <end position="140"/>
    </location>
</feature>
<dbReference type="InterPro" id="IPR014973">
    <property type="entry name" value="DUF1835"/>
</dbReference>
<name>A0ABS4NMF2_9BACL</name>
<dbReference type="Proteomes" id="UP000773462">
    <property type="component" value="Unassembled WGS sequence"/>
</dbReference>
<dbReference type="Pfam" id="PF08874">
    <property type="entry name" value="DUF1835"/>
    <property type="match status" value="1"/>
</dbReference>
<sequence length="299" mass="33957">MAKAHGVSNERMNQEYVHILFGMSDAGSLKVTLSALGIRETNQVLAFNESFSIGPLSSLDTITGMQNRQLWMMERDENYSLSQQHNQENQLVRMVQTVKSIPHHASIIIWVADNAHDQTGLRFVLHVLRDRIQPVHIVNVTELYQSAGIHGSDGFVPFYSGAIDRESYLLIVKKYSQGVPLASDQRRGYESDWLRLAEENQMLRLWKDGAIISCDESALDEIILRSVIELELEQERNQVRKGYVSAGSVFIRVFEVSRQFLGTSFILSRMRALVNQGVLVSRGYSGDLNQFLLRRAQVD</sequence>
<proteinExistence type="predicted"/>
<evidence type="ECO:0000313" key="4">
    <source>
        <dbReference type="Proteomes" id="UP000773462"/>
    </source>
</evidence>